<evidence type="ECO:0000256" key="1">
    <source>
        <dbReference type="ARBA" id="ARBA00001933"/>
    </source>
</evidence>
<dbReference type="InterPro" id="IPR015424">
    <property type="entry name" value="PyrdxlP-dep_Trfase"/>
</dbReference>
<evidence type="ECO:0000256" key="3">
    <source>
        <dbReference type="ARBA" id="ARBA00022679"/>
    </source>
</evidence>
<dbReference type="GO" id="GO:0005737">
    <property type="term" value="C:cytoplasm"/>
    <property type="evidence" value="ECO:0007669"/>
    <property type="project" value="TreeGrafter"/>
</dbReference>
<accession>W7T383</accession>
<name>W7T383_9STRA</name>
<dbReference type="Proteomes" id="UP000019335">
    <property type="component" value="Unassembled WGS sequence"/>
</dbReference>
<keyword evidence="7" id="KW-1185">Reference proteome</keyword>
<dbReference type="EMBL" id="AZIL01002565">
    <property type="protein sequence ID" value="EWM21247.1"/>
    <property type="molecule type" value="Genomic_DNA"/>
</dbReference>
<sequence>MPIMTRDWAFCRWLAYEYGVIAIPTSAFYGSPPGHTEEEGGRSLVRFTFCKTDETLDAAAKALRRLGANQREREGKEETAGQVERDGGLL</sequence>
<keyword evidence="2 6" id="KW-0032">Aminotransferase</keyword>
<dbReference type="InterPro" id="IPR015422">
    <property type="entry name" value="PyrdxlP-dep_Trfase_small"/>
</dbReference>
<evidence type="ECO:0000256" key="2">
    <source>
        <dbReference type="ARBA" id="ARBA00022576"/>
    </source>
</evidence>
<comment type="cofactor">
    <cofactor evidence="1">
        <name>pyridoxal 5'-phosphate</name>
        <dbReference type="ChEBI" id="CHEBI:597326"/>
    </cofactor>
</comment>
<dbReference type="PANTHER" id="PTHR43807:SF20">
    <property type="entry name" value="FI04487P"/>
    <property type="match status" value="1"/>
</dbReference>
<feature type="region of interest" description="Disordered" evidence="5">
    <location>
        <begin position="67"/>
        <end position="90"/>
    </location>
</feature>
<proteinExistence type="predicted"/>
<evidence type="ECO:0000313" key="6">
    <source>
        <dbReference type="EMBL" id="EWM21247.1"/>
    </source>
</evidence>
<dbReference type="AlphaFoldDB" id="W7T383"/>
<protein>
    <submittedName>
        <fullName evidence="6">Aminotransferase</fullName>
    </submittedName>
</protein>
<dbReference type="PANTHER" id="PTHR43807">
    <property type="entry name" value="FI04487P"/>
    <property type="match status" value="1"/>
</dbReference>
<dbReference type="GO" id="GO:0016212">
    <property type="term" value="F:kynurenine-oxoglutarate transaminase activity"/>
    <property type="evidence" value="ECO:0007669"/>
    <property type="project" value="TreeGrafter"/>
</dbReference>
<organism evidence="6 7">
    <name type="scientific">Nannochloropsis gaditana</name>
    <dbReference type="NCBI Taxonomy" id="72520"/>
    <lineage>
        <taxon>Eukaryota</taxon>
        <taxon>Sar</taxon>
        <taxon>Stramenopiles</taxon>
        <taxon>Ochrophyta</taxon>
        <taxon>Eustigmatophyceae</taxon>
        <taxon>Eustigmatales</taxon>
        <taxon>Monodopsidaceae</taxon>
        <taxon>Nannochloropsis</taxon>
    </lineage>
</organism>
<keyword evidence="3 6" id="KW-0808">Transferase</keyword>
<evidence type="ECO:0000313" key="7">
    <source>
        <dbReference type="Proteomes" id="UP000019335"/>
    </source>
</evidence>
<dbReference type="OrthoDB" id="2414662at2759"/>
<dbReference type="SUPFAM" id="SSF53383">
    <property type="entry name" value="PLP-dependent transferases"/>
    <property type="match status" value="1"/>
</dbReference>
<comment type="caution">
    <text evidence="6">The sequence shown here is derived from an EMBL/GenBank/DDBJ whole genome shotgun (WGS) entry which is preliminary data.</text>
</comment>
<evidence type="ECO:0000256" key="4">
    <source>
        <dbReference type="ARBA" id="ARBA00022898"/>
    </source>
</evidence>
<dbReference type="Gene3D" id="3.90.1150.10">
    <property type="entry name" value="Aspartate Aminotransferase, domain 1"/>
    <property type="match status" value="1"/>
</dbReference>
<gene>
    <name evidence="6" type="ORF">Naga_100927g1</name>
</gene>
<reference evidence="6 7" key="1">
    <citation type="journal article" date="2014" name="Mol. Plant">
        <title>Chromosome Scale Genome Assembly and Transcriptome Profiling of Nannochloropsis gaditana in Nitrogen Depletion.</title>
        <authorList>
            <person name="Corteggiani Carpinelli E."/>
            <person name="Telatin A."/>
            <person name="Vitulo N."/>
            <person name="Forcato C."/>
            <person name="D'Angelo M."/>
            <person name="Schiavon R."/>
            <person name="Vezzi A."/>
            <person name="Giacometti G.M."/>
            <person name="Morosinotto T."/>
            <person name="Valle G."/>
        </authorList>
    </citation>
    <scope>NUCLEOTIDE SEQUENCE [LARGE SCALE GENOMIC DNA]</scope>
    <source>
        <strain evidence="6 7">B-31</strain>
    </source>
</reference>
<evidence type="ECO:0000256" key="5">
    <source>
        <dbReference type="SAM" id="MobiDB-lite"/>
    </source>
</evidence>
<feature type="compositionally biased region" description="Basic and acidic residues" evidence="5">
    <location>
        <begin position="70"/>
        <end position="90"/>
    </location>
</feature>
<dbReference type="InterPro" id="IPR051326">
    <property type="entry name" value="Kynurenine-oxoglutarate_AT"/>
</dbReference>
<keyword evidence="4" id="KW-0663">Pyridoxal phosphate</keyword>